<feature type="region of interest" description="Disordered" evidence="6">
    <location>
        <begin position="505"/>
        <end position="527"/>
    </location>
</feature>
<name>A0AAN6Y9R4_9PEZI</name>
<evidence type="ECO:0000256" key="6">
    <source>
        <dbReference type="SAM" id="MobiDB-lite"/>
    </source>
</evidence>
<dbReference type="SUPFAM" id="SSF52743">
    <property type="entry name" value="Subtilisin-like"/>
    <property type="match status" value="1"/>
</dbReference>
<dbReference type="InterPro" id="IPR015500">
    <property type="entry name" value="Peptidase_S8_subtilisin-rel"/>
</dbReference>
<dbReference type="PRINTS" id="PR00723">
    <property type="entry name" value="SUBTILISIN"/>
</dbReference>
<keyword evidence="3 5" id="KW-0378">Hydrolase</keyword>
<feature type="active site" description="Charge relay system" evidence="5">
    <location>
        <position position="250"/>
    </location>
</feature>
<dbReference type="GO" id="GO:0006508">
    <property type="term" value="P:proteolysis"/>
    <property type="evidence" value="ECO:0007669"/>
    <property type="project" value="UniProtKB-KW"/>
</dbReference>
<feature type="domain" description="Peptidase S8/S53" evidence="7">
    <location>
        <begin position="241"/>
        <end position="678"/>
    </location>
</feature>
<feature type="region of interest" description="Disordered" evidence="6">
    <location>
        <begin position="702"/>
        <end position="739"/>
    </location>
</feature>
<evidence type="ECO:0000259" key="7">
    <source>
        <dbReference type="Pfam" id="PF00082"/>
    </source>
</evidence>
<feature type="region of interest" description="Disordered" evidence="6">
    <location>
        <begin position="1"/>
        <end position="20"/>
    </location>
</feature>
<dbReference type="InterPro" id="IPR000209">
    <property type="entry name" value="Peptidase_S8/S53_dom"/>
</dbReference>
<sequence length="847" mass="90787">MATIQDSEPSPGEAGKPIEINSNVIEPESQMAGGDMFEETASHSNYILIQFTALPTPEQEDQLKELQVEFCRKIPPTTWLAKFTPHDLGALRDMPYVVYANPYHESLSLKPALEKMLARGRQGFAAAVAGPSAAAPGQADHGNLVEVAISLHPSSRTPDEFRSYLAASYSVPVQKIHINLTSVTAFLNAEQIVRVSKIDDVAEVHLLPKLVTHNHLVGPAVRTQDAALAASMVYPNLNLDGDGELIAFTDSGLDTGRTVRGWFEWEDPPHPFFKDRVVFLECRSNQKGTLKNGAEYTRQQKPQDFVGHGTHVAGIALGSYGDMKAQAAIGLQGPRLDGVAPKAGLIMQNIWGTPEWDVASQKFLSAGKADVDGKDLRYHTLFLDAYCGFPSGGFETDRKKSNMNIAPKGSPRLPKTALPGARIHNCSWGEDMVATSGYEPLGPVGDETVYLVPDYLIIFGAGNSGDDKDASRLAPDPSGQILGFAAAKNVLTVGACFNHGQYIKNKPDPGETATRPNPRLWSSYQDGGLQVSSSNVSRMSSRGPPRGFPTATPALIKPDVVAPGIAIYSAQSRAQLMKPGSGEAPIPNELCTFKSGSSMAAPVVAGAAALIRQALKKRGGTYANPSAALMKALIVQGALDLSTKTGMLWQGNTDAAGGSNVTNPERIPPAPSDIQGWGRLNIAESVHHAVDTTYCVIHDVKAPSSPSSSPVVDPRLQPPSDAHAYDVRISPPSDESSGTFTKGHVKATLCWTDIPAETLQNQLALSITYVDGRAGSVAVDPDGTGTNLLYQRMAWNNVQRLEIKDIPTTAGAVDLRIRVGVVNLVIDPITKQKEPQAYALVYKVWYT</sequence>
<evidence type="ECO:0000256" key="1">
    <source>
        <dbReference type="ARBA" id="ARBA00011073"/>
    </source>
</evidence>
<reference evidence="8" key="1">
    <citation type="journal article" date="2023" name="Mol. Phylogenet. Evol.">
        <title>Genome-scale phylogeny and comparative genomics of the fungal order Sordariales.</title>
        <authorList>
            <person name="Hensen N."/>
            <person name="Bonometti L."/>
            <person name="Westerberg I."/>
            <person name="Brannstrom I.O."/>
            <person name="Guillou S."/>
            <person name="Cros-Aarteil S."/>
            <person name="Calhoun S."/>
            <person name="Haridas S."/>
            <person name="Kuo A."/>
            <person name="Mondo S."/>
            <person name="Pangilinan J."/>
            <person name="Riley R."/>
            <person name="LaButti K."/>
            <person name="Andreopoulos B."/>
            <person name="Lipzen A."/>
            <person name="Chen C."/>
            <person name="Yan M."/>
            <person name="Daum C."/>
            <person name="Ng V."/>
            <person name="Clum A."/>
            <person name="Steindorff A."/>
            <person name="Ohm R.A."/>
            <person name="Martin F."/>
            <person name="Silar P."/>
            <person name="Natvig D.O."/>
            <person name="Lalanne C."/>
            <person name="Gautier V."/>
            <person name="Ament-Velasquez S.L."/>
            <person name="Kruys A."/>
            <person name="Hutchinson M.I."/>
            <person name="Powell A.J."/>
            <person name="Barry K."/>
            <person name="Miller A.N."/>
            <person name="Grigoriev I.V."/>
            <person name="Debuchy R."/>
            <person name="Gladieux P."/>
            <person name="Hiltunen Thoren M."/>
            <person name="Johannesson H."/>
        </authorList>
    </citation>
    <scope>NUCLEOTIDE SEQUENCE</scope>
    <source>
        <strain evidence="8">PSN293</strain>
    </source>
</reference>
<evidence type="ECO:0000313" key="8">
    <source>
        <dbReference type="EMBL" id="KAK4212052.1"/>
    </source>
</evidence>
<dbReference type="InterPro" id="IPR036852">
    <property type="entry name" value="Peptidase_S8/S53_dom_sf"/>
</dbReference>
<dbReference type="InterPro" id="IPR051048">
    <property type="entry name" value="Peptidase_S8/S53_subtilisin"/>
</dbReference>
<dbReference type="PROSITE" id="PS51892">
    <property type="entry name" value="SUBTILASE"/>
    <property type="match status" value="1"/>
</dbReference>
<evidence type="ECO:0000313" key="9">
    <source>
        <dbReference type="Proteomes" id="UP001301769"/>
    </source>
</evidence>
<comment type="caution">
    <text evidence="8">The sequence shown here is derived from an EMBL/GenBank/DDBJ whole genome shotgun (WGS) entry which is preliminary data.</text>
</comment>
<organism evidence="8 9">
    <name type="scientific">Rhypophila decipiens</name>
    <dbReference type="NCBI Taxonomy" id="261697"/>
    <lineage>
        <taxon>Eukaryota</taxon>
        <taxon>Fungi</taxon>
        <taxon>Dikarya</taxon>
        <taxon>Ascomycota</taxon>
        <taxon>Pezizomycotina</taxon>
        <taxon>Sordariomycetes</taxon>
        <taxon>Sordariomycetidae</taxon>
        <taxon>Sordariales</taxon>
        <taxon>Naviculisporaceae</taxon>
        <taxon>Rhypophila</taxon>
    </lineage>
</organism>
<keyword evidence="9" id="KW-1185">Reference proteome</keyword>
<gene>
    <name evidence="8" type="ORF">QBC37DRAFT_484121</name>
</gene>
<evidence type="ECO:0000256" key="3">
    <source>
        <dbReference type="ARBA" id="ARBA00022801"/>
    </source>
</evidence>
<dbReference type="AlphaFoldDB" id="A0AAN6Y9R4"/>
<evidence type="ECO:0000256" key="2">
    <source>
        <dbReference type="ARBA" id="ARBA00022670"/>
    </source>
</evidence>
<evidence type="ECO:0000256" key="5">
    <source>
        <dbReference type="PROSITE-ProRule" id="PRU01240"/>
    </source>
</evidence>
<feature type="active site" description="Charge relay system" evidence="5">
    <location>
        <position position="308"/>
    </location>
</feature>
<comment type="similarity">
    <text evidence="1 5">Belongs to the peptidase S8 family.</text>
</comment>
<dbReference type="InterPro" id="IPR022398">
    <property type="entry name" value="Peptidase_S8_His-AS"/>
</dbReference>
<proteinExistence type="inferred from homology"/>
<reference evidence="8" key="2">
    <citation type="submission" date="2023-05" db="EMBL/GenBank/DDBJ databases">
        <authorList>
            <consortium name="Lawrence Berkeley National Laboratory"/>
            <person name="Steindorff A."/>
            <person name="Hensen N."/>
            <person name="Bonometti L."/>
            <person name="Westerberg I."/>
            <person name="Brannstrom I.O."/>
            <person name="Guillou S."/>
            <person name="Cros-Aarteil S."/>
            <person name="Calhoun S."/>
            <person name="Haridas S."/>
            <person name="Kuo A."/>
            <person name="Mondo S."/>
            <person name="Pangilinan J."/>
            <person name="Riley R."/>
            <person name="Labutti K."/>
            <person name="Andreopoulos B."/>
            <person name="Lipzen A."/>
            <person name="Chen C."/>
            <person name="Yanf M."/>
            <person name="Daum C."/>
            <person name="Ng V."/>
            <person name="Clum A."/>
            <person name="Ohm R."/>
            <person name="Martin F."/>
            <person name="Silar P."/>
            <person name="Natvig D."/>
            <person name="Lalanne C."/>
            <person name="Gautier V."/>
            <person name="Ament-Velasquez S.L."/>
            <person name="Kruys A."/>
            <person name="Hutchinson M.I."/>
            <person name="Powell A.J."/>
            <person name="Barry K."/>
            <person name="Miller A.N."/>
            <person name="Grigoriev I.V."/>
            <person name="Debuchy R."/>
            <person name="Gladieux P."/>
            <person name="Thoren M.H."/>
            <person name="Johannesson H."/>
        </authorList>
    </citation>
    <scope>NUCLEOTIDE SEQUENCE</scope>
    <source>
        <strain evidence="8">PSN293</strain>
    </source>
</reference>
<dbReference type="EMBL" id="MU858135">
    <property type="protein sequence ID" value="KAK4212052.1"/>
    <property type="molecule type" value="Genomic_DNA"/>
</dbReference>
<feature type="active site" description="Charge relay system" evidence="5">
    <location>
        <position position="598"/>
    </location>
</feature>
<dbReference type="PANTHER" id="PTHR43399:SF4">
    <property type="entry name" value="CELL WALL-ASSOCIATED PROTEASE"/>
    <property type="match status" value="1"/>
</dbReference>
<dbReference type="Gene3D" id="3.40.50.200">
    <property type="entry name" value="Peptidase S8/S53 domain"/>
    <property type="match status" value="1"/>
</dbReference>
<dbReference type="GO" id="GO:0004252">
    <property type="term" value="F:serine-type endopeptidase activity"/>
    <property type="evidence" value="ECO:0007669"/>
    <property type="project" value="UniProtKB-UniRule"/>
</dbReference>
<evidence type="ECO:0000256" key="4">
    <source>
        <dbReference type="ARBA" id="ARBA00022825"/>
    </source>
</evidence>
<accession>A0AAN6Y9R4</accession>
<dbReference type="Proteomes" id="UP001301769">
    <property type="component" value="Unassembled WGS sequence"/>
</dbReference>
<keyword evidence="4 5" id="KW-0720">Serine protease</keyword>
<dbReference type="PROSITE" id="PS00137">
    <property type="entry name" value="SUBTILASE_HIS"/>
    <property type="match status" value="1"/>
</dbReference>
<dbReference type="Pfam" id="PF00082">
    <property type="entry name" value="Peptidase_S8"/>
    <property type="match status" value="1"/>
</dbReference>
<protein>
    <submittedName>
        <fullName evidence="8">Peptidase S8/S53 domain-containing protein</fullName>
    </submittedName>
</protein>
<dbReference type="PANTHER" id="PTHR43399">
    <property type="entry name" value="SUBTILISIN-RELATED"/>
    <property type="match status" value="1"/>
</dbReference>
<keyword evidence="2 5" id="KW-0645">Protease</keyword>